<keyword evidence="3" id="KW-1185">Reference proteome</keyword>
<reference evidence="2" key="1">
    <citation type="submission" date="2025-05" db="UniProtKB">
        <authorList>
            <consortium name="EnsemblMetazoa"/>
        </authorList>
    </citation>
    <scope>IDENTIFICATION</scope>
</reference>
<name>A0ABM5L275_DIAVI</name>
<feature type="compositionally biased region" description="Basic and acidic residues" evidence="1">
    <location>
        <begin position="180"/>
        <end position="192"/>
    </location>
</feature>
<feature type="region of interest" description="Disordered" evidence="1">
    <location>
        <begin position="180"/>
        <end position="202"/>
    </location>
</feature>
<protein>
    <recommendedName>
        <fullName evidence="4">Suppressor protein SRP40-like</fullName>
    </recommendedName>
</protein>
<dbReference type="GeneID" id="126891416"/>
<dbReference type="Proteomes" id="UP001652700">
    <property type="component" value="Unplaced"/>
</dbReference>
<proteinExistence type="predicted"/>
<feature type="compositionally biased region" description="Low complexity" evidence="1">
    <location>
        <begin position="94"/>
        <end position="112"/>
    </location>
</feature>
<evidence type="ECO:0000313" key="3">
    <source>
        <dbReference type="Proteomes" id="UP001652700"/>
    </source>
</evidence>
<evidence type="ECO:0000313" key="2">
    <source>
        <dbReference type="EnsemblMetazoa" id="XP_050516546.1"/>
    </source>
</evidence>
<accession>A0ABM5L275</accession>
<dbReference type="RefSeq" id="XP_050516546.1">
    <property type="nucleotide sequence ID" value="XM_050660589.1"/>
</dbReference>
<evidence type="ECO:0000256" key="1">
    <source>
        <dbReference type="SAM" id="MobiDB-lite"/>
    </source>
</evidence>
<feature type="compositionally biased region" description="Polar residues" evidence="1">
    <location>
        <begin position="61"/>
        <end position="70"/>
    </location>
</feature>
<dbReference type="EnsemblMetazoa" id="XM_050660589.1">
    <property type="protein sequence ID" value="XP_050516546.1"/>
    <property type="gene ID" value="LOC126891416"/>
</dbReference>
<feature type="region of interest" description="Disordered" evidence="1">
    <location>
        <begin position="216"/>
        <end position="258"/>
    </location>
</feature>
<feature type="region of interest" description="Disordered" evidence="1">
    <location>
        <begin position="61"/>
        <end position="128"/>
    </location>
</feature>
<evidence type="ECO:0008006" key="4">
    <source>
        <dbReference type="Google" id="ProtNLM"/>
    </source>
</evidence>
<organism evidence="2 3">
    <name type="scientific">Diabrotica virgifera virgifera</name>
    <name type="common">western corn rootworm</name>
    <dbReference type="NCBI Taxonomy" id="50390"/>
    <lineage>
        <taxon>Eukaryota</taxon>
        <taxon>Metazoa</taxon>
        <taxon>Ecdysozoa</taxon>
        <taxon>Arthropoda</taxon>
        <taxon>Hexapoda</taxon>
        <taxon>Insecta</taxon>
        <taxon>Pterygota</taxon>
        <taxon>Neoptera</taxon>
        <taxon>Endopterygota</taxon>
        <taxon>Coleoptera</taxon>
        <taxon>Polyphaga</taxon>
        <taxon>Cucujiformia</taxon>
        <taxon>Chrysomeloidea</taxon>
        <taxon>Chrysomelidae</taxon>
        <taxon>Galerucinae</taxon>
        <taxon>Diabroticina</taxon>
        <taxon>Diabroticites</taxon>
        <taxon>Diabrotica</taxon>
    </lineage>
</organism>
<sequence>MRERQQISHCSAFSLSDLGGDDKGTAQLLPMGSRSKLMLELVAQKNDDDFRNSDHIVNENIESINETRSYSNEKQETTQNNQEISQHHHQRTESTSSSSSRSSSGSSSSSFYEDSDDSVKDPDYQDPTLLPENLSLSVFEHLNSSPSVFEHLSSSPSAFVYENLSASIFEQENLLSDIEHESSTPPLTEHENSTPPLSEQQNLIPTETGIVVIETPTKKGKKRLRQESSWKKNVAKKLRNSGKSYQSSKSKKEMPERKLKPPCKEICKFKCRYNITETQ</sequence>
<feature type="compositionally biased region" description="Polar residues" evidence="1">
    <location>
        <begin position="193"/>
        <end position="202"/>
    </location>
</feature>